<sequence>MNKRTGLFVLALLLLSVISVRPSISWAAEASPSVYGQLSELAAVEAGQSFETFYTLEGTTEPVLAQDILITYDPSQVEFVEAGSANEDWIVAGQLEGEGELRLLAASSGSGNTAGNQLVLRWKAQDLSIPVVPQIEVTSVAVSTGGNEEAALRSFARAAAIDGDLNGDGSLSIGDLALVVKALGKTDADPEWASYAKADLNADGMVDYLDLLIVAELILRGEVGPTAATLTGPQEAAAGDTVDLVFGIQNLYQHVYAQDMLVTYDQEALTFVGAASLDEERLQLLDYEVAEAGVRIISAHTNTEYPEPNAQYLKLTFKVNNQASANQVTVLIGSLQVADGKGNESEIQGASHIIELSTDTPSTGDMNGDERYSIGDLAMIAAHYGATSADPEWAVAKPGDLNNDGKIDLLDLTLLASKILQHDSSEAPSQ</sequence>
<gene>
    <name evidence="3" type="ORF">FHS18_004904</name>
</gene>
<dbReference type="CDD" id="cd08547">
    <property type="entry name" value="Type_II_cohesin"/>
    <property type="match status" value="1"/>
</dbReference>
<dbReference type="Gene3D" id="2.60.40.680">
    <property type="match status" value="2"/>
</dbReference>
<keyword evidence="4" id="KW-1185">Reference proteome</keyword>
<protein>
    <recommendedName>
        <fullName evidence="2">Dockerin domain-containing protein</fullName>
    </recommendedName>
</protein>
<comment type="caution">
    <text evidence="3">The sequence shown here is derived from an EMBL/GenBank/DDBJ whole genome shotgun (WGS) entry which is preliminary data.</text>
</comment>
<dbReference type="RefSeq" id="WP_183602910.1">
    <property type="nucleotide sequence ID" value="NZ_JACHXK010000014.1"/>
</dbReference>
<dbReference type="PROSITE" id="PS00018">
    <property type="entry name" value="EF_HAND_1"/>
    <property type="match status" value="3"/>
</dbReference>
<dbReference type="InterPro" id="IPR008965">
    <property type="entry name" value="CBM2/CBM3_carb-bd_dom_sf"/>
</dbReference>
<evidence type="ECO:0000313" key="4">
    <source>
        <dbReference type="Proteomes" id="UP000570361"/>
    </source>
</evidence>
<dbReference type="CDD" id="cd14254">
    <property type="entry name" value="Dockerin_II"/>
    <property type="match status" value="2"/>
</dbReference>
<reference evidence="3 4" key="1">
    <citation type="submission" date="2020-08" db="EMBL/GenBank/DDBJ databases">
        <title>Genomic Encyclopedia of Type Strains, Phase III (KMG-III): the genomes of soil and plant-associated and newly described type strains.</title>
        <authorList>
            <person name="Whitman W."/>
        </authorList>
    </citation>
    <scope>NUCLEOTIDE SEQUENCE [LARGE SCALE GENOMIC DNA]</scope>
    <source>
        <strain evidence="3 4">CECT 5862</strain>
    </source>
</reference>
<evidence type="ECO:0000256" key="1">
    <source>
        <dbReference type="SAM" id="SignalP"/>
    </source>
</evidence>
<proteinExistence type="predicted"/>
<feature type="chain" id="PRO_5031528817" description="Dockerin domain-containing protein" evidence="1">
    <location>
        <begin position="28"/>
        <end position="430"/>
    </location>
</feature>
<accession>A0A7W5B212</accession>
<evidence type="ECO:0000313" key="3">
    <source>
        <dbReference type="EMBL" id="MBB3112802.1"/>
    </source>
</evidence>
<dbReference type="Pfam" id="PF00404">
    <property type="entry name" value="Dockerin_1"/>
    <property type="match status" value="2"/>
</dbReference>
<dbReference type="SUPFAM" id="SSF49384">
    <property type="entry name" value="Carbohydrate-binding domain"/>
    <property type="match status" value="2"/>
</dbReference>
<dbReference type="GO" id="GO:0030246">
    <property type="term" value="F:carbohydrate binding"/>
    <property type="evidence" value="ECO:0007669"/>
    <property type="project" value="InterPro"/>
</dbReference>
<dbReference type="InterPro" id="IPR002105">
    <property type="entry name" value="Dockerin_1_rpt"/>
</dbReference>
<dbReference type="InterPro" id="IPR018247">
    <property type="entry name" value="EF_Hand_1_Ca_BS"/>
</dbReference>
<dbReference type="AlphaFoldDB" id="A0A7W5B212"/>
<dbReference type="EMBL" id="JACHXK010000014">
    <property type="protein sequence ID" value="MBB3112802.1"/>
    <property type="molecule type" value="Genomic_DNA"/>
</dbReference>
<evidence type="ECO:0000259" key="2">
    <source>
        <dbReference type="PROSITE" id="PS51766"/>
    </source>
</evidence>
<name>A0A7W5B212_9BACL</name>
<dbReference type="SUPFAM" id="SSF63446">
    <property type="entry name" value="Type I dockerin domain"/>
    <property type="match status" value="2"/>
</dbReference>
<dbReference type="PROSITE" id="PS00448">
    <property type="entry name" value="CLOS_CELLULOSOME_RPT"/>
    <property type="match status" value="1"/>
</dbReference>
<feature type="signal peptide" evidence="1">
    <location>
        <begin position="1"/>
        <end position="27"/>
    </location>
</feature>
<dbReference type="InterPro" id="IPR036439">
    <property type="entry name" value="Dockerin_dom_sf"/>
</dbReference>
<keyword evidence="1" id="KW-0732">Signal</keyword>
<dbReference type="Proteomes" id="UP000570361">
    <property type="component" value="Unassembled WGS sequence"/>
</dbReference>
<feature type="domain" description="Dockerin" evidence="2">
    <location>
        <begin position="359"/>
        <end position="429"/>
    </location>
</feature>
<dbReference type="Gene3D" id="1.10.1330.10">
    <property type="entry name" value="Dockerin domain"/>
    <property type="match status" value="2"/>
</dbReference>
<dbReference type="PROSITE" id="PS51766">
    <property type="entry name" value="DOCKERIN"/>
    <property type="match status" value="2"/>
</dbReference>
<dbReference type="GO" id="GO:0004553">
    <property type="term" value="F:hydrolase activity, hydrolyzing O-glycosyl compounds"/>
    <property type="evidence" value="ECO:0007669"/>
    <property type="project" value="InterPro"/>
</dbReference>
<feature type="domain" description="Dockerin" evidence="2">
    <location>
        <begin position="158"/>
        <end position="226"/>
    </location>
</feature>
<dbReference type="Pfam" id="PF00963">
    <property type="entry name" value="Cohesin"/>
    <property type="match status" value="1"/>
</dbReference>
<dbReference type="GO" id="GO:0000272">
    <property type="term" value="P:polysaccharide catabolic process"/>
    <property type="evidence" value="ECO:0007669"/>
    <property type="project" value="InterPro"/>
</dbReference>
<dbReference type="InterPro" id="IPR016134">
    <property type="entry name" value="Dockerin_dom"/>
</dbReference>
<organism evidence="3 4">
    <name type="scientific">Paenibacillus phyllosphaerae</name>
    <dbReference type="NCBI Taxonomy" id="274593"/>
    <lineage>
        <taxon>Bacteria</taxon>
        <taxon>Bacillati</taxon>
        <taxon>Bacillota</taxon>
        <taxon>Bacilli</taxon>
        <taxon>Bacillales</taxon>
        <taxon>Paenibacillaceae</taxon>
        <taxon>Paenibacillus</taxon>
    </lineage>
</organism>
<dbReference type="InterPro" id="IPR002102">
    <property type="entry name" value="Cohesin_dom"/>
</dbReference>